<organism evidence="3 4">
    <name type="scientific">Candidatus Daviesbacteria bacterium GW2011_GWA2_42_7</name>
    <dbReference type="NCBI Taxonomy" id="1618425"/>
    <lineage>
        <taxon>Bacteria</taxon>
        <taxon>Candidatus Daviesiibacteriota</taxon>
    </lineage>
</organism>
<dbReference type="InterPro" id="IPR048846">
    <property type="entry name" value="PaaX-like_central"/>
</dbReference>
<evidence type="ECO:0000313" key="3">
    <source>
        <dbReference type="EMBL" id="KKS69075.1"/>
    </source>
</evidence>
<evidence type="ECO:0000313" key="4">
    <source>
        <dbReference type="Proteomes" id="UP000034785"/>
    </source>
</evidence>
<dbReference type="Gene3D" id="3.30.70.2650">
    <property type="match status" value="1"/>
</dbReference>
<sequence length="197" mass="23282">MSISSEGQSPTVKEVLILLGVGALVVASVAMPGLPMAAGSIVKMYKKRERDKREREWNRFNQFKLHQVLRRLYSQKTIEISEGNNQVCIKLTQKGHSRLLKYNLEEIMIEHPPRWDGKWRVIIYDIAKEKRVLSEIFRQFLTKMMFLKLQKSVYLTPYPCDKQIEFLRQYYGLDKEVLYLVVNKIENEEAYKKYFGL</sequence>
<dbReference type="Proteomes" id="UP000034785">
    <property type="component" value="Unassembled WGS sequence"/>
</dbReference>
<proteinExistence type="predicted"/>
<keyword evidence="1" id="KW-0472">Membrane</keyword>
<gene>
    <name evidence="3" type="ORF">UV41_C0065G0007</name>
</gene>
<keyword evidence="1" id="KW-0812">Transmembrane</keyword>
<feature type="domain" description="Transcriptional repressor PaaX-like central Cas2-like" evidence="2">
    <location>
        <begin position="113"/>
        <end position="188"/>
    </location>
</feature>
<evidence type="ECO:0000259" key="2">
    <source>
        <dbReference type="Pfam" id="PF20803"/>
    </source>
</evidence>
<protein>
    <submittedName>
        <fullName evidence="3">Repressor</fullName>
    </submittedName>
</protein>
<feature type="transmembrane region" description="Helical" evidence="1">
    <location>
        <begin position="15"/>
        <end position="42"/>
    </location>
</feature>
<dbReference type="AlphaFoldDB" id="A0A0G1B6P2"/>
<dbReference type="SUPFAM" id="SSF143430">
    <property type="entry name" value="TTP0101/SSO1404-like"/>
    <property type="match status" value="1"/>
</dbReference>
<dbReference type="EMBL" id="LCEJ01000065">
    <property type="protein sequence ID" value="KKS69075.1"/>
    <property type="molecule type" value="Genomic_DNA"/>
</dbReference>
<comment type="caution">
    <text evidence="3">The sequence shown here is derived from an EMBL/GenBank/DDBJ whole genome shotgun (WGS) entry which is preliminary data.</text>
</comment>
<reference evidence="3 4" key="1">
    <citation type="journal article" date="2015" name="Nature">
        <title>rRNA introns, odd ribosomes, and small enigmatic genomes across a large radiation of phyla.</title>
        <authorList>
            <person name="Brown C.T."/>
            <person name="Hug L.A."/>
            <person name="Thomas B.C."/>
            <person name="Sharon I."/>
            <person name="Castelle C.J."/>
            <person name="Singh A."/>
            <person name="Wilkins M.J."/>
            <person name="Williams K.H."/>
            <person name="Banfield J.F."/>
        </authorList>
    </citation>
    <scope>NUCLEOTIDE SEQUENCE [LARGE SCALE GENOMIC DNA]</scope>
</reference>
<evidence type="ECO:0000256" key="1">
    <source>
        <dbReference type="SAM" id="Phobius"/>
    </source>
</evidence>
<name>A0A0G1B6P2_9BACT</name>
<keyword evidence="1" id="KW-1133">Transmembrane helix</keyword>
<accession>A0A0G1B6P2</accession>
<dbReference type="Pfam" id="PF20803">
    <property type="entry name" value="PaaX_M"/>
    <property type="match status" value="1"/>
</dbReference>